<dbReference type="EMBL" id="DRWN01000019">
    <property type="protein sequence ID" value="HHK67961.1"/>
    <property type="molecule type" value="Genomic_DNA"/>
</dbReference>
<dbReference type="EC" id="3.1.26.11" evidence="9"/>
<dbReference type="SUPFAM" id="SSF56281">
    <property type="entry name" value="Metallo-hydrolase/oxidoreductase"/>
    <property type="match status" value="1"/>
</dbReference>
<dbReference type="NCBIfam" id="TIGR02651">
    <property type="entry name" value="RNase_Z"/>
    <property type="match status" value="1"/>
</dbReference>
<dbReference type="Pfam" id="PF12706">
    <property type="entry name" value="Lactamase_B_2"/>
    <property type="match status" value="1"/>
</dbReference>
<dbReference type="AlphaFoldDB" id="A0A7C5LBT7"/>
<dbReference type="HAMAP" id="MF_01818">
    <property type="entry name" value="RNase_Z_BN"/>
    <property type="match status" value="1"/>
</dbReference>
<evidence type="ECO:0000256" key="3">
    <source>
        <dbReference type="ARBA" id="ARBA00022694"/>
    </source>
</evidence>
<dbReference type="Gene3D" id="3.60.15.10">
    <property type="entry name" value="Ribonuclease Z/Hydroxyacylglutathione hydrolase-like"/>
    <property type="match status" value="1"/>
</dbReference>
<feature type="domain" description="Metallo-beta-lactamase" evidence="10">
    <location>
        <begin position="200"/>
        <end position="269"/>
    </location>
</feature>
<comment type="catalytic activity">
    <reaction evidence="1 9">
        <text>Endonucleolytic cleavage of RNA, removing extra 3' nucleotides from tRNA precursor, generating 3' termini of tRNAs. A 3'-hydroxy group is left at the tRNA terminus and a 5'-phosphoryl group is left at the trailer molecule.</text>
        <dbReference type="EC" id="3.1.26.11"/>
    </reaction>
</comment>
<comment type="cofactor">
    <cofactor evidence="9">
        <name>Zn(2+)</name>
        <dbReference type="ChEBI" id="CHEBI:29105"/>
    </cofactor>
    <text evidence="9">Binds 2 Zn(2+) ions.</text>
</comment>
<dbReference type="InterPro" id="IPR013471">
    <property type="entry name" value="RNase_Z/BN"/>
</dbReference>
<feature type="binding site" evidence="9">
    <location>
        <position position="210"/>
    </location>
    <ligand>
        <name>Zn(2+)</name>
        <dbReference type="ChEBI" id="CHEBI:29105"/>
        <label>1</label>
        <note>catalytic</note>
    </ligand>
</feature>
<evidence type="ECO:0000256" key="8">
    <source>
        <dbReference type="ARBA" id="ARBA00022833"/>
    </source>
</evidence>
<evidence type="ECO:0000256" key="9">
    <source>
        <dbReference type="HAMAP-Rule" id="MF_01818"/>
    </source>
</evidence>
<organism evidence="11">
    <name type="scientific">Caldiarchaeum subterraneum</name>
    <dbReference type="NCBI Taxonomy" id="311458"/>
    <lineage>
        <taxon>Archaea</taxon>
        <taxon>Nitrososphaerota</taxon>
        <taxon>Candidatus Caldarchaeales</taxon>
        <taxon>Candidatus Caldarchaeaceae</taxon>
        <taxon>Candidatus Caldarchaeum</taxon>
    </lineage>
</organism>
<dbReference type="CDD" id="cd07717">
    <property type="entry name" value="RNaseZ_ZiPD-like_MBL-fold"/>
    <property type="match status" value="1"/>
</dbReference>
<evidence type="ECO:0000256" key="6">
    <source>
        <dbReference type="ARBA" id="ARBA00022759"/>
    </source>
</evidence>
<keyword evidence="6 9" id="KW-0255">Endonuclease</keyword>
<feature type="active site" description="Proton acceptor" evidence="9">
    <location>
        <position position="67"/>
    </location>
</feature>
<dbReference type="PANTHER" id="PTHR46018">
    <property type="entry name" value="ZINC PHOSPHODIESTERASE ELAC PROTEIN 1"/>
    <property type="match status" value="1"/>
</dbReference>
<feature type="binding site" evidence="9">
    <location>
        <position position="210"/>
    </location>
    <ligand>
        <name>Zn(2+)</name>
        <dbReference type="ChEBI" id="CHEBI:29105"/>
        <label>2</label>
        <note>catalytic</note>
    </ligand>
</feature>
<dbReference type="GO" id="GO:0042781">
    <property type="term" value="F:3'-tRNA processing endoribonuclease activity"/>
    <property type="evidence" value="ECO:0007669"/>
    <property type="project" value="UniProtKB-UniRule"/>
</dbReference>
<name>A0A7C5LBT7_CALS0</name>
<comment type="similarity">
    <text evidence="9">Belongs to the RNase Z family.</text>
</comment>
<feature type="binding site" evidence="9">
    <location>
        <position position="140"/>
    </location>
    <ligand>
        <name>Zn(2+)</name>
        <dbReference type="ChEBI" id="CHEBI:29105"/>
        <label>1</label>
        <note>catalytic</note>
    </ligand>
</feature>
<keyword evidence="3 9" id="KW-0819">tRNA processing</keyword>
<accession>A0A7C5LBT7</accession>
<feature type="binding site" evidence="9">
    <location>
        <position position="268"/>
    </location>
    <ligand>
        <name>Zn(2+)</name>
        <dbReference type="ChEBI" id="CHEBI:29105"/>
        <label>2</label>
        <note>catalytic</note>
    </ligand>
</feature>
<dbReference type="NCBIfam" id="NF000801">
    <property type="entry name" value="PRK00055.1-3"/>
    <property type="match status" value="1"/>
</dbReference>
<dbReference type="InterPro" id="IPR001279">
    <property type="entry name" value="Metallo-B-lactamas"/>
</dbReference>
<comment type="caution">
    <text evidence="11">The sequence shown here is derived from an EMBL/GenBank/DDBJ whole genome shotgun (WGS) entry which is preliminary data.</text>
</comment>
<reference evidence="11" key="1">
    <citation type="journal article" date="2020" name="mSystems">
        <title>Genome- and Community-Level Interaction Insights into Carbon Utilization and Element Cycling Functions of Hydrothermarchaeota in Hydrothermal Sediment.</title>
        <authorList>
            <person name="Zhou Z."/>
            <person name="Liu Y."/>
            <person name="Xu W."/>
            <person name="Pan J."/>
            <person name="Luo Z.H."/>
            <person name="Li M."/>
        </authorList>
    </citation>
    <scope>NUCLEOTIDE SEQUENCE [LARGE SCALE GENOMIC DNA]</scope>
    <source>
        <strain evidence="11">SpSt-1056</strain>
    </source>
</reference>
<evidence type="ECO:0000259" key="10">
    <source>
        <dbReference type="Pfam" id="PF12706"/>
    </source>
</evidence>
<keyword evidence="4 9" id="KW-0540">Nuclease</keyword>
<dbReference type="Pfam" id="PF23023">
    <property type="entry name" value="Anti-Pycsar_Apyc1"/>
    <property type="match status" value="1"/>
</dbReference>
<proteinExistence type="inferred from homology"/>
<evidence type="ECO:0000256" key="4">
    <source>
        <dbReference type="ARBA" id="ARBA00022722"/>
    </source>
</evidence>
<dbReference type="GO" id="GO:0042802">
    <property type="term" value="F:identical protein binding"/>
    <property type="evidence" value="ECO:0007669"/>
    <property type="project" value="UniProtKB-ARBA"/>
</dbReference>
<feature type="binding site" evidence="9">
    <location>
        <position position="67"/>
    </location>
    <ligand>
        <name>Zn(2+)</name>
        <dbReference type="ChEBI" id="CHEBI:29105"/>
        <label>2</label>
        <note>catalytic</note>
    </ligand>
</feature>
<dbReference type="InterPro" id="IPR036866">
    <property type="entry name" value="RibonucZ/Hydroxyglut_hydro"/>
</dbReference>
<dbReference type="GO" id="GO:0008270">
    <property type="term" value="F:zinc ion binding"/>
    <property type="evidence" value="ECO:0007669"/>
    <property type="project" value="UniProtKB-UniRule"/>
</dbReference>
<keyword evidence="5 9" id="KW-0479">Metal-binding</keyword>
<protein>
    <recommendedName>
        <fullName evidence="9">Ribonuclease Z</fullName>
        <shortName evidence="9">RNase Z</shortName>
        <ecNumber evidence="9">3.1.26.11</ecNumber>
    </recommendedName>
    <alternativeName>
        <fullName evidence="9">tRNA 3 endonuclease</fullName>
    </alternativeName>
    <alternativeName>
        <fullName evidence="9">tRNase Z</fullName>
    </alternativeName>
</protein>
<gene>
    <name evidence="9 11" type="primary">rnz</name>
    <name evidence="11" type="ORF">ENM11_02240</name>
</gene>
<evidence type="ECO:0000313" key="11">
    <source>
        <dbReference type="EMBL" id="HHK67961.1"/>
    </source>
</evidence>
<evidence type="ECO:0000256" key="1">
    <source>
        <dbReference type="ARBA" id="ARBA00000402"/>
    </source>
</evidence>
<keyword evidence="8 9" id="KW-0862">Zinc</keyword>
<feature type="binding site" evidence="9">
    <location>
        <position position="65"/>
    </location>
    <ligand>
        <name>Zn(2+)</name>
        <dbReference type="ChEBI" id="CHEBI:29105"/>
        <label>1</label>
        <note>catalytic</note>
    </ligand>
</feature>
<feature type="binding site" evidence="9">
    <location>
        <position position="68"/>
    </location>
    <ligand>
        <name>Zn(2+)</name>
        <dbReference type="ChEBI" id="CHEBI:29105"/>
        <label>2</label>
        <note>catalytic</note>
    </ligand>
</feature>
<evidence type="ECO:0000256" key="7">
    <source>
        <dbReference type="ARBA" id="ARBA00022801"/>
    </source>
</evidence>
<comment type="function">
    <text evidence="9">Zinc phosphodiesterase, which displays some tRNA 3'-processing endonuclease activity. Probably involved in tRNA maturation, by removing a 3'-trailer from precursor tRNA.</text>
</comment>
<evidence type="ECO:0000256" key="5">
    <source>
        <dbReference type="ARBA" id="ARBA00022723"/>
    </source>
</evidence>
<evidence type="ECO:0000256" key="2">
    <source>
        <dbReference type="ARBA" id="ARBA00011738"/>
    </source>
</evidence>
<dbReference type="FunFam" id="3.60.15.10:FF:000002">
    <property type="entry name" value="Ribonuclease Z"/>
    <property type="match status" value="1"/>
</dbReference>
<feature type="binding site" evidence="9">
    <location>
        <position position="63"/>
    </location>
    <ligand>
        <name>Zn(2+)</name>
        <dbReference type="ChEBI" id="CHEBI:29105"/>
        <label>1</label>
        <note>catalytic</note>
    </ligand>
</feature>
<comment type="subunit">
    <text evidence="2 9">Homodimer.</text>
</comment>
<dbReference type="PANTHER" id="PTHR46018:SF2">
    <property type="entry name" value="ZINC PHOSPHODIESTERASE ELAC PROTEIN 1"/>
    <property type="match status" value="1"/>
</dbReference>
<sequence>MSEMKICFLGTGGGMPSKKRGMPSIAVRLKSSLILFDCGEGTQRQLIHAGLGMKPNLHIFITHLHGDHVLGLPGLLFTLSMNGRSEDVHVSGPPGINGFLSTVMIPQLGRLTFNVRVSEINPGDTIKIDEATITCFKTEHTTLSYGYVLQESSRPGRMREQFLDSLGVPRGPLWGMLQRGKPITFNNRVITPEEAMDPPRPGRKIVYTGDTRPCKNVVEAARSADVLIHDSTFDSSLRNKALEEGHSTAFEAAETARNAGVKRLYLFHISPRYEDVDVLLTEARKVFRESYLAEDLECYAVPFTR</sequence>
<keyword evidence="7 9" id="KW-0378">Hydrolase</keyword>